<protein>
    <submittedName>
        <fullName evidence="1">Uncharacterized protein</fullName>
    </submittedName>
</protein>
<dbReference type="AlphaFoldDB" id="A0AB39P0W4"/>
<reference evidence="1" key="1">
    <citation type="submission" date="2024-07" db="EMBL/GenBank/DDBJ databases">
        <authorList>
            <person name="Yu S.T."/>
        </authorList>
    </citation>
    <scope>NUCLEOTIDE SEQUENCE</scope>
    <source>
        <strain evidence="1">R21</strain>
    </source>
</reference>
<dbReference type="RefSeq" id="WP_369229212.1">
    <property type="nucleotide sequence ID" value="NZ_CP163435.1"/>
</dbReference>
<gene>
    <name evidence="1" type="ORF">AB5J56_01475</name>
</gene>
<organism evidence="1">
    <name type="scientific">Streptomyces sp. R21</name>
    <dbReference type="NCBI Taxonomy" id="3238627"/>
    <lineage>
        <taxon>Bacteria</taxon>
        <taxon>Bacillati</taxon>
        <taxon>Actinomycetota</taxon>
        <taxon>Actinomycetes</taxon>
        <taxon>Kitasatosporales</taxon>
        <taxon>Streptomycetaceae</taxon>
        <taxon>Streptomyces</taxon>
    </lineage>
</organism>
<accession>A0AB39P0W4</accession>
<evidence type="ECO:0000313" key="1">
    <source>
        <dbReference type="EMBL" id="XDQ23465.1"/>
    </source>
</evidence>
<name>A0AB39P0W4_9ACTN</name>
<sequence>MFRFYVAAAIACNDDDAHLTEDENRLLTEIGEVLYDAVAFHKHRAEGEIHNTYAYAYAGAELRENAYRSYREALWNLDARWARTTRGRCAVNFARFVGGPIHQMMRRYRFVEDGLIVGKPETTDVVTQARHNTKLWYRIDAHAAPPADKERYAAALAQEDRVLFPGMAQLLNRPDQDKCPHCRHRTSHGAEAAGQFGGVELCGGCRDKWRTCTHSQTAPHMYSHPAPTQPWTLLLLSPPDRRDRAWFP</sequence>
<dbReference type="EMBL" id="CP163435">
    <property type="protein sequence ID" value="XDQ23465.1"/>
    <property type="molecule type" value="Genomic_DNA"/>
</dbReference>
<proteinExistence type="predicted"/>